<evidence type="ECO:0000313" key="1">
    <source>
        <dbReference type="EMBL" id="KIY44305.1"/>
    </source>
</evidence>
<accession>A0A0D7A0Q7</accession>
<proteinExistence type="predicted"/>
<reference evidence="1 2" key="1">
    <citation type="journal article" date="2015" name="Fungal Genet. Biol.">
        <title>Evolution of novel wood decay mechanisms in Agaricales revealed by the genome sequences of Fistulina hepatica and Cylindrobasidium torrendii.</title>
        <authorList>
            <person name="Floudas D."/>
            <person name="Held B.W."/>
            <person name="Riley R."/>
            <person name="Nagy L.G."/>
            <person name="Koehler G."/>
            <person name="Ransdell A.S."/>
            <person name="Younus H."/>
            <person name="Chow J."/>
            <person name="Chiniquy J."/>
            <person name="Lipzen A."/>
            <person name="Tritt A."/>
            <person name="Sun H."/>
            <person name="Haridas S."/>
            <person name="LaButti K."/>
            <person name="Ohm R.A."/>
            <person name="Kues U."/>
            <person name="Blanchette R.A."/>
            <person name="Grigoriev I.V."/>
            <person name="Minto R.E."/>
            <person name="Hibbett D.S."/>
        </authorList>
    </citation>
    <scope>NUCLEOTIDE SEQUENCE [LARGE SCALE GENOMIC DNA]</scope>
    <source>
        <strain evidence="1 2">ATCC 64428</strain>
    </source>
</reference>
<protein>
    <submittedName>
        <fullName evidence="1">Uncharacterized protein</fullName>
    </submittedName>
</protein>
<dbReference type="InterPro" id="IPR043502">
    <property type="entry name" value="DNA/RNA_pol_sf"/>
</dbReference>
<dbReference type="EMBL" id="KN882092">
    <property type="protein sequence ID" value="KIY44305.1"/>
    <property type="molecule type" value="Genomic_DNA"/>
</dbReference>
<dbReference type="AlphaFoldDB" id="A0A0D7A0Q7"/>
<dbReference type="SUPFAM" id="SSF56672">
    <property type="entry name" value="DNA/RNA polymerases"/>
    <property type="match status" value="1"/>
</dbReference>
<name>A0A0D7A0Q7_9AGAR</name>
<keyword evidence="2" id="KW-1185">Reference proteome</keyword>
<evidence type="ECO:0000313" key="2">
    <source>
        <dbReference type="Proteomes" id="UP000054144"/>
    </source>
</evidence>
<organism evidence="1 2">
    <name type="scientific">Fistulina hepatica ATCC 64428</name>
    <dbReference type="NCBI Taxonomy" id="1128425"/>
    <lineage>
        <taxon>Eukaryota</taxon>
        <taxon>Fungi</taxon>
        <taxon>Dikarya</taxon>
        <taxon>Basidiomycota</taxon>
        <taxon>Agaricomycotina</taxon>
        <taxon>Agaricomycetes</taxon>
        <taxon>Agaricomycetidae</taxon>
        <taxon>Agaricales</taxon>
        <taxon>Fistulinaceae</taxon>
        <taxon>Fistulina</taxon>
    </lineage>
</organism>
<dbReference type="Proteomes" id="UP000054144">
    <property type="component" value="Unassembled WGS sequence"/>
</dbReference>
<sequence length="64" mass="7604">MLRHWDILQGFNFIWIIDHKGLIYLLWQKNLSGQQARWLESIAEFSFKIQYLPGKQNVLADALS</sequence>
<dbReference type="OrthoDB" id="3227343at2759"/>
<gene>
    <name evidence="1" type="ORF">FISHEDRAFT_51425</name>
</gene>